<organism evidence="3 4">
    <name type="scientific">Paraglaciecola aquimarina</name>
    <dbReference type="NCBI Taxonomy" id="1235557"/>
    <lineage>
        <taxon>Bacteria</taxon>
        <taxon>Pseudomonadati</taxon>
        <taxon>Pseudomonadota</taxon>
        <taxon>Gammaproteobacteria</taxon>
        <taxon>Alteromonadales</taxon>
        <taxon>Alteromonadaceae</taxon>
        <taxon>Paraglaciecola</taxon>
    </lineage>
</organism>
<keyword evidence="3" id="KW-0378">Hydrolase</keyword>
<evidence type="ECO:0000256" key="1">
    <source>
        <dbReference type="SAM" id="SignalP"/>
    </source>
</evidence>
<proteinExistence type="predicted"/>
<name>A0ABU3STK0_9ALTE</name>
<evidence type="ECO:0000313" key="3">
    <source>
        <dbReference type="EMBL" id="MDU0353292.1"/>
    </source>
</evidence>
<dbReference type="RefSeq" id="WP_316024974.1">
    <property type="nucleotide sequence ID" value="NZ_JAWDIO010000002.1"/>
</dbReference>
<sequence length="286" mass="31820">MKTHKEQFTAQAWGRLCLPILCLLMVPNLAQAEETPPSPLKLWYTEPASEWIDALPIGNGRLGAMVYGGGQVEHLQLNEETLWSGGPHDYTNPEAYSHLTKVRQLLTDEEYIQAENEAQKMMGSPVKQMAYQPFGDLYLTYPQGGKIYNYHRQLDLENAVATVKFGLGVSGGIVQHTRTIFASHPDQAIVMHLQSDRPKGLTFDLSMASPHLSNTQAINDAVLMMSGEVAPRKERGLIGPWEGKGTKFAAKVKVLTKGERLSLMATKLWSATLMKRPLFMSLLRAL</sequence>
<protein>
    <submittedName>
        <fullName evidence="3">Glycoside hydrolase family 95 protein</fullName>
    </submittedName>
</protein>
<dbReference type="EMBL" id="JAWDIO010000002">
    <property type="protein sequence ID" value="MDU0353292.1"/>
    <property type="molecule type" value="Genomic_DNA"/>
</dbReference>
<comment type="caution">
    <text evidence="3">The sequence shown here is derived from an EMBL/GenBank/DDBJ whole genome shotgun (WGS) entry which is preliminary data.</text>
</comment>
<dbReference type="InterPro" id="IPR027414">
    <property type="entry name" value="GH95_N_dom"/>
</dbReference>
<dbReference type="PANTHER" id="PTHR31084:SF0">
    <property type="entry name" value="ALPHA-L-FUCOSIDASE 2"/>
    <property type="match status" value="1"/>
</dbReference>
<dbReference type="GO" id="GO:0016787">
    <property type="term" value="F:hydrolase activity"/>
    <property type="evidence" value="ECO:0007669"/>
    <property type="project" value="UniProtKB-KW"/>
</dbReference>
<dbReference type="Proteomes" id="UP001247805">
    <property type="component" value="Unassembled WGS sequence"/>
</dbReference>
<evidence type="ECO:0000259" key="2">
    <source>
        <dbReference type="Pfam" id="PF14498"/>
    </source>
</evidence>
<accession>A0ABU3STK0</accession>
<keyword evidence="1" id="KW-0732">Signal</keyword>
<dbReference type="Gene3D" id="2.70.98.50">
    <property type="entry name" value="putative glycoside hydrolase family protein from bacillus halodurans"/>
    <property type="match status" value="1"/>
</dbReference>
<evidence type="ECO:0000313" key="4">
    <source>
        <dbReference type="Proteomes" id="UP001247805"/>
    </source>
</evidence>
<dbReference type="PANTHER" id="PTHR31084">
    <property type="entry name" value="ALPHA-L-FUCOSIDASE 2"/>
    <property type="match status" value="1"/>
</dbReference>
<gene>
    <name evidence="3" type="ORF">RS130_04520</name>
</gene>
<dbReference type="Pfam" id="PF14498">
    <property type="entry name" value="Glyco_hyd_65N_2"/>
    <property type="match status" value="1"/>
</dbReference>
<reference evidence="3 4" key="1">
    <citation type="submission" date="2023-10" db="EMBL/GenBank/DDBJ databases">
        <title>Glaciecola aquimarina strain GGW-M5 nov., isolated from a coastal seawater.</title>
        <authorList>
            <person name="Bayburt H."/>
            <person name="Kim J.M."/>
            <person name="Choi B.J."/>
            <person name="Jeon C.O."/>
        </authorList>
    </citation>
    <scope>NUCLEOTIDE SEQUENCE [LARGE SCALE GENOMIC DNA]</scope>
    <source>
        <strain evidence="3 4">KCTC 32108</strain>
    </source>
</reference>
<keyword evidence="4" id="KW-1185">Reference proteome</keyword>
<feature type="signal peptide" evidence="1">
    <location>
        <begin position="1"/>
        <end position="32"/>
    </location>
</feature>
<feature type="chain" id="PRO_5046079288" evidence="1">
    <location>
        <begin position="33"/>
        <end position="286"/>
    </location>
</feature>
<feature type="domain" description="Glycosyl hydrolase family 95 N-terminal" evidence="2">
    <location>
        <begin position="42"/>
        <end position="255"/>
    </location>
</feature>